<reference evidence="2" key="1">
    <citation type="submission" date="2022-07" db="EMBL/GenBank/DDBJ databases">
        <title>Chromosome-level genome of Muraenolepis orangiensis.</title>
        <authorList>
            <person name="Kim J."/>
        </authorList>
    </citation>
    <scope>NUCLEOTIDE SEQUENCE</scope>
    <source>
        <strain evidence="2">KU_S4_2022</strain>
        <tissue evidence="2">Muscle</tissue>
    </source>
</reference>
<proteinExistence type="predicted"/>
<evidence type="ECO:0000256" key="1">
    <source>
        <dbReference type="SAM" id="MobiDB-lite"/>
    </source>
</evidence>
<name>A0A9Q0DQC6_9TELE</name>
<evidence type="ECO:0000313" key="2">
    <source>
        <dbReference type="EMBL" id="KAJ3593719.1"/>
    </source>
</evidence>
<dbReference type="OrthoDB" id="5346094at2759"/>
<feature type="compositionally biased region" description="Basic and acidic residues" evidence="1">
    <location>
        <begin position="1"/>
        <end position="10"/>
    </location>
</feature>
<dbReference type="AlphaFoldDB" id="A0A9Q0DQC6"/>
<dbReference type="Proteomes" id="UP001148018">
    <property type="component" value="Unassembled WGS sequence"/>
</dbReference>
<accession>A0A9Q0DQC6</accession>
<dbReference type="EMBL" id="JANIIK010000112">
    <property type="protein sequence ID" value="KAJ3593719.1"/>
    <property type="molecule type" value="Genomic_DNA"/>
</dbReference>
<feature type="compositionally biased region" description="Low complexity" evidence="1">
    <location>
        <begin position="305"/>
        <end position="323"/>
    </location>
</feature>
<feature type="region of interest" description="Disordered" evidence="1">
    <location>
        <begin position="1"/>
        <end position="21"/>
    </location>
</feature>
<feature type="region of interest" description="Disordered" evidence="1">
    <location>
        <begin position="34"/>
        <end position="63"/>
    </location>
</feature>
<sequence length="389" mass="40338">MVKQEHRDDLDLPPVRPLSMPMPMAHSASLVCTQLPSPEQGHPSDGLLSSSPRGLAVGPGPGLLPLQGPCPSLGSPSFQHLPQLQGRGLHHAPADCHMTFQPGSAPHSPARPSYQPMQQHGHGLPFNGQHGLPPQGYDRMPPYQQDRGTAPQHPMDMGGMGGMGYPSTPSSPSSGPGSTSPNNHTPSPHSPQTLLSHSSSHLHTMGGYHCGPGPVQVGSPTGHPLVGQPSSQQLQRAMGYHPVGQRSASCPTPSSAPPPQMIPSPHSGPSSPQLHSLPYQSPTSPSPIAGGSPLGRQPSPQASTPVMASLSPASLSPVASAGPMGHPLAGQGPSFPSDVERLSIKQEPEDGEPTFRSIGLQDITLDDGLRERSAEDRGQVGGDDQGEQP</sequence>
<feature type="compositionally biased region" description="Low complexity" evidence="1">
    <location>
        <begin position="54"/>
        <end position="63"/>
    </location>
</feature>
<protein>
    <submittedName>
        <fullName evidence="2">Uncharacterized protein</fullName>
    </submittedName>
</protein>
<evidence type="ECO:0000313" key="3">
    <source>
        <dbReference type="Proteomes" id="UP001148018"/>
    </source>
</evidence>
<organism evidence="2 3">
    <name type="scientific">Muraenolepis orangiensis</name>
    <name type="common">Patagonian moray cod</name>
    <dbReference type="NCBI Taxonomy" id="630683"/>
    <lineage>
        <taxon>Eukaryota</taxon>
        <taxon>Metazoa</taxon>
        <taxon>Chordata</taxon>
        <taxon>Craniata</taxon>
        <taxon>Vertebrata</taxon>
        <taxon>Euteleostomi</taxon>
        <taxon>Actinopterygii</taxon>
        <taxon>Neopterygii</taxon>
        <taxon>Teleostei</taxon>
        <taxon>Neoteleostei</taxon>
        <taxon>Acanthomorphata</taxon>
        <taxon>Zeiogadaria</taxon>
        <taxon>Gadariae</taxon>
        <taxon>Gadiformes</taxon>
        <taxon>Muraenolepidoidei</taxon>
        <taxon>Muraenolepididae</taxon>
        <taxon>Muraenolepis</taxon>
    </lineage>
</organism>
<feature type="compositionally biased region" description="Low complexity" evidence="1">
    <location>
        <begin position="165"/>
        <end position="204"/>
    </location>
</feature>
<keyword evidence="3" id="KW-1185">Reference proteome</keyword>
<feature type="compositionally biased region" description="Polar residues" evidence="1">
    <location>
        <begin position="270"/>
        <end position="283"/>
    </location>
</feature>
<comment type="caution">
    <text evidence="2">The sequence shown here is derived from an EMBL/GenBank/DDBJ whole genome shotgun (WGS) entry which is preliminary data.</text>
</comment>
<gene>
    <name evidence="2" type="ORF">NHX12_006053</name>
</gene>
<feature type="compositionally biased region" description="Basic and acidic residues" evidence="1">
    <location>
        <begin position="338"/>
        <end position="348"/>
    </location>
</feature>
<feature type="compositionally biased region" description="Basic and acidic residues" evidence="1">
    <location>
        <begin position="367"/>
        <end position="378"/>
    </location>
</feature>
<feature type="region of interest" description="Disordered" evidence="1">
    <location>
        <begin position="100"/>
        <end position="389"/>
    </location>
</feature>